<protein>
    <recommendedName>
        <fullName evidence="1">4Fe-4S ferredoxin-type domain-containing protein</fullName>
    </recommendedName>
</protein>
<evidence type="ECO:0000313" key="2">
    <source>
        <dbReference type="EMBL" id="MPL62896.1"/>
    </source>
</evidence>
<evidence type="ECO:0000259" key="1">
    <source>
        <dbReference type="PROSITE" id="PS51379"/>
    </source>
</evidence>
<dbReference type="Gene3D" id="3.30.70.20">
    <property type="match status" value="1"/>
</dbReference>
<feature type="domain" description="4Fe-4S ferredoxin-type" evidence="1">
    <location>
        <begin position="51"/>
        <end position="82"/>
    </location>
</feature>
<organism evidence="2">
    <name type="scientific">bioreactor metagenome</name>
    <dbReference type="NCBI Taxonomy" id="1076179"/>
    <lineage>
        <taxon>unclassified sequences</taxon>
        <taxon>metagenomes</taxon>
        <taxon>ecological metagenomes</taxon>
    </lineage>
</organism>
<dbReference type="PROSITE" id="PS51379">
    <property type="entry name" value="4FE4S_FER_2"/>
    <property type="match status" value="2"/>
</dbReference>
<gene>
    <name evidence="2" type="ORF">SDC9_08516</name>
</gene>
<feature type="domain" description="4Fe-4S ferredoxin-type" evidence="1">
    <location>
        <begin position="16"/>
        <end position="45"/>
    </location>
</feature>
<dbReference type="PROSITE" id="PS00198">
    <property type="entry name" value="4FE4S_FER_1"/>
    <property type="match status" value="1"/>
</dbReference>
<dbReference type="Pfam" id="PF12838">
    <property type="entry name" value="Fer4_7"/>
    <property type="match status" value="1"/>
</dbReference>
<dbReference type="SUPFAM" id="SSF54862">
    <property type="entry name" value="4Fe-4S ferredoxins"/>
    <property type="match status" value="1"/>
</dbReference>
<sequence length="93" mass="10557">MNLVLEMTKSKERPKPFPIIHKEECKSCNRCVIACKNNALEISKDINDSGYNYVVYKGKGCNGCGDCYYTCPEPLAVEVHIPKRIKSNKKEDD</sequence>
<reference evidence="2" key="1">
    <citation type="submission" date="2019-08" db="EMBL/GenBank/DDBJ databases">
        <authorList>
            <person name="Kucharzyk K."/>
            <person name="Murdoch R.W."/>
            <person name="Higgins S."/>
            <person name="Loffler F."/>
        </authorList>
    </citation>
    <scope>NUCLEOTIDE SEQUENCE</scope>
</reference>
<proteinExistence type="predicted"/>
<dbReference type="InterPro" id="IPR017900">
    <property type="entry name" value="4Fe4S_Fe_S_CS"/>
</dbReference>
<accession>A0A644T7I4</accession>
<dbReference type="AlphaFoldDB" id="A0A644T7I4"/>
<comment type="caution">
    <text evidence="2">The sequence shown here is derived from an EMBL/GenBank/DDBJ whole genome shotgun (WGS) entry which is preliminary data.</text>
</comment>
<dbReference type="EMBL" id="VSSQ01000019">
    <property type="protein sequence ID" value="MPL62896.1"/>
    <property type="molecule type" value="Genomic_DNA"/>
</dbReference>
<name>A0A644T7I4_9ZZZZ</name>
<dbReference type="InterPro" id="IPR017896">
    <property type="entry name" value="4Fe4S_Fe-S-bd"/>
</dbReference>